<evidence type="ECO:0000313" key="4">
    <source>
        <dbReference type="WBParaSite" id="DME_0000799101-mRNA-1"/>
    </source>
</evidence>
<protein>
    <submittedName>
        <fullName evidence="1 4">Uncharacterized protein</fullName>
    </submittedName>
</protein>
<dbReference type="OrthoDB" id="5841889at2759"/>
<dbReference type="Proteomes" id="UP000038040">
    <property type="component" value="Unplaced"/>
</dbReference>
<evidence type="ECO:0000313" key="1">
    <source>
        <dbReference type="EMBL" id="VDN52143.1"/>
    </source>
</evidence>
<dbReference type="WBParaSite" id="DME_0000799101-mRNA-1">
    <property type="protein sequence ID" value="DME_0000799101-mRNA-1"/>
    <property type="gene ID" value="DME_0000799101"/>
</dbReference>
<reference evidence="1 3" key="2">
    <citation type="submission" date="2018-11" db="EMBL/GenBank/DDBJ databases">
        <authorList>
            <consortium name="Pathogen Informatics"/>
        </authorList>
    </citation>
    <scope>NUCLEOTIDE SEQUENCE [LARGE SCALE GENOMIC DNA]</scope>
</reference>
<dbReference type="EMBL" id="UYYG01000046">
    <property type="protein sequence ID" value="VDN52143.1"/>
    <property type="molecule type" value="Genomic_DNA"/>
</dbReference>
<evidence type="ECO:0000313" key="2">
    <source>
        <dbReference type="Proteomes" id="UP000038040"/>
    </source>
</evidence>
<keyword evidence="3" id="KW-1185">Reference proteome</keyword>
<accession>A0A0N4UJX7</accession>
<evidence type="ECO:0000313" key="3">
    <source>
        <dbReference type="Proteomes" id="UP000274756"/>
    </source>
</evidence>
<organism evidence="2 4">
    <name type="scientific">Dracunculus medinensis</name>
    <name type="common">Guinea worm</name>
    <dbReference type="NCBI Taxonomy" id="318479"/>
    <lineage>
        <taxon>Eukaryota</taxon>
        <taxon>Metazoa</taxon>
        <taxon>Ecdysozoa</taxon>
        <taxon>Nematoda</taxon>
        <taxon>Chromadorea</taxon>
        <taxon>Rhabditida</taxon>
        <taxon>Spirurina</taxon>
        <taxon>Dracunculoidea</taxon>
        <taxon>Dracunculidae</taxon>
        <taxon>Dracunculus</taxon>
    </lineage>
</organism>
<gene>
    <name evidence="1" type="ORF">DME_LOCUS2116</name>
</gene>
<dbReference type="Proteomes" id="UP000274756">
    <property type="component" value="Unassembled WGS sequence"/>
</dbReference>
<name>A0A0N4UJX7_DRAME</name>
<proteinExistence type="predicted"/>
<sequence>MLGIITAVLSISMDVAIEYLQHCKLLILLMINIRSNLSNLLH</sequence>
<reference evidence="4" key="1">
    <citation type="submission" date="2017-02" db="UniProtKB">
        <authorList>
            <consortium name="WormBaseParasite"/>
        </authorList>
    </citation>
    <scope>IDENTIFICATION</scope>
</reference>
<dbReference type="AlphaFoldDB" id="A0A0N4UJX7"/>